<evidence type="ECO:0000313" key="2">
    <source>
        <dbReference type="EMBL" id="WFN36667.1"/>
    </source>
</evidence>
<keyword evidence="3" id="KW-1185">Reference proteome</keyword>
<dbReference type="GeneID" id="79950947"/>
<dbReference type="KEGG" id="manq:L1994_11065"/>
<keyword evidence="1" id="KW-0812">Transmembrane</keyword>
<organism evidence="2 3">
    <name type="scientific">Methanomicrobium antiquum</name>
    <dbReference type="NCBI Taxonomy" id="487686"/>
    <lineage>
        <taxon>Archaea</taxon>
        <taxon>Methanobacteriati</taxon>
        <taxon>Methanobacteriota</taxon>
        <taxon>Stenosarchaea group</taxon>
        <taxon>Methanomicrobia</taxon>
        <taxon>Methanomicrobiales</taxon>
        <taxon>Methanomicrobiaceae</taxon>
        <taxon>Methanomicrobium</taxon>
    </lineage>
</organism>
<gene>
    <name evidence="2" type="ORF">L1994_11065</name>
</gene>
<evidence type="ECO:0000256" key="1">
    <source>
        <dbReference type="SAM" id="Phobius"/>
    </source>
</evidence>
<protein>
    <submittedName>
        <fullName evidence="2">DUF368 domain-containing protein</fullName>
    </submittedName>
</protein>
<feature type="transmembrane region" description="Helical" evidence="1">
    <location>
        <begin position="75"/>
        <end position="96"/>
    </location>
</feature>
<accession>A0AAF0FNE3</accession>
<keyword evidence="1" id="KW-0472">Membrane</keyword>
<dbReference type="EMBL" id="CP091092">
    <property type="protein sequence ID" value="WFN36667.1"/>
    <property type="molecule type" value="Genomic_DNA"/>
</dbReference>
<dbReference type="PANTHER" id="PTHR37308">
    <property type="entry name" value="INTEGRAL MEMBRANE PROTEIN"/>
    <property type="match status" value="1"/>
</dbReference>
<dbReference type="AlphaFoldDB" id="A0AAF0FNE3"/>
<dbReference type="Pfam" id="PF04018">
    <property type="entry name" value="VCA0040-like"/>
    <property type="match status" value="1"/>
</dbReference>
<feature type="transmembrane region" description="Helical" evidence="1">
    <location>
        <begin position="163"/>
        <end position="187"/>
    </location>
</feature>
<feature type="transmembrane region" description="Helical" evidence="1">
    <location>
        <begin position="264"/>
        <end position="282"/>
    </location>
</feature>
<feature type="transmembrane region" description="Helical" evidence="1">
    <location>
        <begin position="207"/>
        <end position="225"/>
    </location>
</feature>
<feature type="transmembrane region" description="Helical" evidence="1">
    <location>
        <begin position="136"/>
        <end position="157"/>
    </location>
</feature>
<feature type="transmembrane region" description="Helical" evidence="1">
    <location>
        <begin position="102"/>
        <end position="124"/>
    </location>
</feature>
<dbReference type="Proteomes" id="UP001218895">
    <property type="component" value="Chromosome"/>
</dbReference>
<sequence>MAEKPVSEYFFVFLKGLFMGACDIIPGVSGGTIALITGIYERLITAIGNIRPEILLTLLRRDFAGFYEEFKRVDAVFLISLVAGIGLAVVTISRVILIFLDFYTAITFGFFLGLIAASSVQIFLEIEQCSRNRKSVFFLLFGFISGFLIAGLNPSALGHSLPVLFITGMIAIVAMILPGISGAYITLLMNQYEYLLAALKSVSIPEIIAYCTGGLIGLLMFTKLLKFLLKNYHAVMLAYLTGLMLGSTRMLFDKIEGAGGFSTGATAALIAGIVLILVMEILKRRYNFKSICEENP</sequence>
<evidence type="ECO:0000313" key="3">
    <source>
        <dbReference type="Proteomes" id="UP001218895"/>
    </source>
</evidence>
<keyword evidence="1" id="KW-1133">Transmembrane helix</keyword>
<name>A0AAF0FNE3_9EURY</name>
<proteinExistence type="predicted"/>
<dbReference type="RefSeq" id="WP_278099503.1">
    <property type="nucleotide sequence ID" value="NZ_CP091092.1"/>
</dbReference>
<dbReference type="InterPro" id="IPR007163">
    <property type="entry name" value="VCA0040-like"/>
</dbReference>
<reference evidence="2" key="1">
    <citation type="submission" date="2022-01" db="EMBL/GenBank/DDBJ databases">
        <title>Complete genome of Methanomicrobium antiquum DSM 21220.</title>
        <authorList>
            <person name="Chen S.-C."/>
            <person name="You Y.-T."/>
            <person name="Zhou Y.-Z."/>
            <person name="Lai M.-C."/>
        </authorList>
    </citation>
    <scope>NUCLEOTIDE SEQUENCE</scope>
    <source>
        <strain evidence="2">DSM 21220</strain>
    </source>
</reference>
<dbReference type="PANTHER" id="PTHR37308:SF1">
    <property type="entry name" value="POLYPRENYL-PHOSPHATE TRANSPORTER"/>
    <property type="match status" value="1"/>
</dbReference>